<evidence type="ECO:0000313" key="2">
    <source>
        <dbReference type="EMBL" id="RLN13158.1"/>
    </source>
</evidence>
<dbReference type="Proteomes" id="UP000275267">
    <property type="component" value="Unassembled WGS sequence"/>
</dbReference>
<keyword evidence="1" id="KW-0732">Signal</keyword>
<dbReference type="AlphaFoldDB" id="A0A3L6S434"/>
<organism evidence="2 3">
    <name type="scientific">Panicum miliaceum</name>
    <name type="common">Proso millet</name>
    <name type="synonym">Broomcorn millet</name>
    <dbReference type="NCBI Taxonomy" id="4540"/>
    <lineage>
        <taxon>Eukaryota</taxon>
        <taxon>Viridiplantae</taxon>
        <taxon>Streptophyta</taxon>
        <taxon>Embryophyta</taxon>
        <taxon>Tracheophyta</taxon>
        <taxon>Spermatophyta</taxon>
        <taxon>Magnoliopsida</taxon>
        <taxon>Liliopsida</taxon>
        <taxon>Poales</taxon>
        <taxon>Poaceae</taxon>
        <taxon>PACMAD clade</taxon>
        <taxon>Panicoideae</taxon>
        <taxon>Panicodae</taxon>
        <taxon>Paniceae</taxon>
        <taxon>Panicinae</taxon>
        <taxon>Panicum</taxon>
        <taxon>Panicum sect. Panicum</taxon>
    </lineage>
</organism>
<gene>
    <name evidence="2" type="ORF">C2845_PM09G18170</name>
</gene>
<accession>A0A3L6S434</accession>
<feature type="signal peptide" evidence="1">
    <location>
        <begin position="1"/>
        <end position="16"/>
    </location>
</feature>
<proteinExistence type="predicted"/>
<dbReference type="EMBL" id="PQIB02000006">
    <property type="protein sequence ID" value="RLN13158.1"/>
    <property type="molecule type" value="Genomic_DNA"/>
</dbReference>
<protein>
    <recommendedName>
        <fullName evidence="4">Secreted protein</fullName>
    </recommendedName>
</protein>
<sequence>MVYLIMHLQDLVLLSCVSVRHDCDPLMRTLEHALTLDFRALEKILKDVCSFDFCLIHVSWCVVGNCARSCWV</sequence>
<evidence type="ECO:0008006" key="4">
    <source>
        <dbReference type="Google" id="ProtNLM"/>
    </source>
</evidence>
<keyword evidence="3" id="KW-1185">Reference proteome</keyword>
<comment type="caution">
    <text evidence="2">The sequence shown here is derived from an EMBL/GenBank/DDBJ whole genome shotgun (WGS) entry which is preliminary data.</text>
</comment>
<reference evidence="3" key="1">
    <citation type="journal article" date="2019" name="Nat. Commun.">
        <title>The genome of broomcorn millet.</title>
        <authorList>
            <person name="Zou C."/>
            <person name="Miki D."/>
            <person name="Li D."/>
            <person name="Tang Q."/>
            <person name="Xiao L."/>
            <person name="Rajput S."/>
            <person name="Deng P."/>
            <person name="Jia W."/>
            <person name="Huang R."/>
            <person name="Zhang M."/>
            <person name="Sun Y."/>
            <person name="Hu J."/>
            <person name="Fu X."/>
            <person name="Schnable P.S."/>
            <person name="Li F."/>
            <person name="Zhang H."/>
            <person name="Feng B."/>
            <person name="Zhu X."/>
            <person name="Liu R."/>
            <person name="Schnable J.C."/>
            <person name="Zhu J.-K."/>
            <person name="Zhang H."/>
        </authorList>
    </citation>
    <scope>NUCLEOTIDE SEQUENCE [LARGE SCALE GENOMIC DNA]</scope>
</reference>
<feature type="chain" id="PRO_5018146282" description="Secreted protein" evidence="1">
    <location>
        <begin position="17"/>
        <end position="72"/>
    </location>
</feature>
<evidence type="ECO:0000256" key="1">
    <source>
        <dbReference type="SAM" id="SignalP"/>
    </source>
</evidence>
<evidence type="ECO:0000313" key="3">
    <source>
        <dbReference type="Proteomes" id="UP000275267"/>
    </source>
</evidence>
<name>A0A3L6S434_PANMI</name>